<sequence length="421" mass="47488">MPPLPDTHCTPLASLWGNNQDTFLQQKQHDITAAKFAAVSPVVVIPGSGLSRSNSAVYTMMGSPPASPPSEPDEDLQRRRFSSTPNSITTNHTQHLTNYQSIHHQSSFSSSGSPPPLSRSTTANSVFSTGSGSASGGSGIWSPSVFSASSHYDNQQHQQQQRLFQQQQQQQQQQKQHQQQQQKQLQQQQEQQRQQHQQQQLPSYNDCQFFNIDPDSGAAKDYPVRWATPLEQQQQPQPSQQPQHYGLPMQQQQQHNNHQYMNFNEYPGGTPPYDFPTSANAGYVDRRVSSLTKQTRKSSDPLMGTMSPGTLPSPPSSAQQAQQQAQLQQQQQQNQQNQQNQQQGRLIVNSELYKTELCATFIRYGSCPYGKKCQFAHGDHDLKAVDRPPKWRSKPCQNWLRTGTCAYNERCCFRHDAVKPQ</sequence>
<dbReference type="SUPFAM" id="SSF90229">
    <property type="entry name" value="CCCH zinc finger"/>
    <property type="match status" value="2"/>
</dbReference>
<dbReference type="OrthoDB" id="410307at2759"/>
<evidence type="ECO:0000313" key="8">
    <source>
        <dbReference type="EMBL" id="CDO53068.1"/>
    </source>
</evidence>
<dbReference type="InterPro" id="IPR000571">
    <property type="entry name" value="Znf_CCCH"/>
</dbReference>
<evidence type="ECO:0000259" key="7">
    <source>
        <dbReference type="PROSITE" id="PS50103"/>
    </source>
</evidence>
<dbReference type="PROSITE" id="PS50103">
    <property type="entry name" value="ZF_C3H1"/>
    <property type="match status" value="2"/>
</dbReference>
<dbReference type="AlphaFoldDB" id="A0A0J9X7B1"/>
<dbReference type="InterPro" id="IPR036855">
    <property type="entry name" value="Znf_CCCH_sf"/>
</dbReference>
<feature type="zinc finger region" description="C3H1-type" evidence="5">
    <location>
        <begin position="390"/>
        <end position="418"/>
    </location>
</feature>
<feature type="region of interest" description="Disordered" evidence="6">
    <location>
        <begin position="56"/>
        <end position="170"/>
    </location>
</feature>
<feature type="compositionally biased region" description="Low complexity" evidence="6">
    <location>
        <begin position="232"/>
        <end position="243"/>
    </location>
</feature>
<evidence type="ECO:0000256" key="6">
    <source>
        <dbReference type="SAM" id="MobiDB-lite"/>
    </source>
</evidence>
<evidence type="ECO:0000256" key="3">
    <source>
        <dbReference type="ARBA" id="ARBA00022771"/>
    </source>
</evidence>
<feature type="domain" description="C3H1-type" evidence="7">
    <location>
        <begin position="390"/>
        <end position="418"/>
    </location>
</feature>
<feature type="compositionally biased region" description="Polar residues" evidence="6">
    <location>
        <begin position="82"/>
        <end position="105"/>
    </location>
</feature>
<feature type="compositionally biased region" description="Low complexity" evidence="6">
    <location>
        <begin position="318"/>
        <end position="342"/>
    </location>
</feature>
<dbReference type="Gene3D" id="4.10.1000.10">
    <property type="entry name" value="Zinc finger, CCCH-type"/>
    <property type="match status" value="2"/>
</dbReference>
<dbReference type="GO" id="GO:0003729">
    <property type="term" value="F:mRNA binding"/>
    <property type="evidence" value="ECO:0007669"/>
    <property type="project" value="InterPro"/>
</dbReference>
<accession>A0A0J9X7B1</accession>
<evidence type="ECO:0000256" key="4">
    <source>
        <dbReference type="ARBA" id="ARBA00022833"/>
    </source>
</evidence>
<name>A0A0J9X7B1_GEOCN</name>
<evidence type="ECO:0000256" key="2">
    <source>
        <dbReference type="ARBA" id="ARBA00022737"/>
    </source>
</evidence>
<keyword evidence="3 5" id="KW-0863">Zinc-finger</keyword>
<dbReference type="GO" id="GO:0008270">
    <property type="term" value="F:zinc ion binding"/>
    <property type="evidence" value="ECO:0007669"/>
    <property type="project" value="UniProtKB-KW"/>
</dbReference>
<feature type="domain" description="C3H1-type" evidence="7">
    <location>
        <begin position="352"/>
        <end position="380"/>
    </location>
</feature>
<feature type="region of interest" description="Disordered" evidence="6">
    <location>
        <begin position="230"/>
        <end position="342"/>
    </location>
</feature>
<dbReference type="EMBL" id="CCBN010000004">
    <property type="protein sequence ID" value="CDO53068.1"/>
    <property type="molecule type" value="Genomic_DNA"/>
</dbReference>
<keyword evidence="1 5" id="KW-0479">Metal-binding</keyword>
<protein>
    <recommendedName>
        <fullName evidence="7">C3H1-type domain-containing protein</fullName>
    </recommendedName>
</protein>
<keyword evidence="9" id="KW-1185">Reference proteome</keyword>
<dbReference type="InterPro" id="IPR045877">
    <property type="entry name" value="ZFP36-like"/>
</dbReference>
<keyword evidence="4 5" id="KW-0862">Zinc</keyword>
<feature type="compositionally biased region" description="Low complexity" evidence="6">
    <location>
        <begin position="155"/>
        <end position="170"/>
    </location>
</feature>
<evidence type="ECO:0000256" key="1">
    <source>
        <dbReference type="ARBA" id="ARBA00022723"/>
    </source>
</evidence>
<dbReference type="SMART" id="SM00356">
    <property type="entry name" value="ZnF_C3H1"/>
    <property type="match status" value="2"/>
</dbReference>
<dbReference type="STRING" id="1173061.A0A0J9X7B1"/>
<keyword evidence="2" id="KW-0677">Repeat</keyword>
<feature type="zinc finger region" description="C3H1-type" evidence="5">
    <location>
        <begin position="352"/>
        <end position="380"/>
    </location>
</feature>
<dbReference type="FunFam" id="4.10.1000.10:FF:000001">
    <property type="entry name" value="zinc finger CCCH domain-containing protein 15-like"/>
    <property type="match status" value="1"/>
</dbReference>
<gene>
    <name evidence="8" type="ORF">BN980_GECA04s03805g</name>
</gene>
<proteinExistence type="predicted"/>
<dbReference type="PANTHER" id="PTHR12547">
    <property type="entry name" value="CCCH ZINC FINGER/TIS11-RELATED"/>
    <property type="match status" value="1"/>
</dbReference>
<comment type="caution">
    <text evidence="8">The sequence shown here is derived from an EMBL/GenBank/DDBJ whole genome shotgun (WGS) entry which is preliminary data.</text>
</comment>
<dbReference type="Proteomes" id="UP000242525">
    <property type="component" value="Unassembled WGS sequence"/>
</dbReference>
<evidence type="ECO:0000313" key="9">
    <source>
        <dbReference type="Proteomes" id="UP000242525"/>
    </source>
</evidence>
<dbReference type="Pfam" id="PF00642">
    <property type="entry name" value="zf-CCCH"/>
    <property type="match status" value="2"/>
</dbReference>
<reference evidence="8" key="1">
    <citation type="submission" date="2014-03" db="EMBL/GenBank/DDBJ databases">
        <authorList>
            <person name="Casaregola S."/>
        </authorList>
    </citation>
    <scope>NUCLEOTIDE SEQUENCE [LARGE SCALE GENOMIC DNA]</scope>
    <source>
        <strain evidence="8">CLIB 918</strain>
    </source>
</reference>
<organism evidence="8 9">
    <name type="scientific">Geotrichum candidum</name>
    <name type="common">Oospora lactis</name>
    <name type="synonym">Dipodascus geotrichum</name>
    <dbReference type="NCBI Taxonomy" id="1173061"/>
    <lineage>
        <taxon>Eukaryota</taxon>
        <taxon>Fungi</taxon>
        <taxon>Dikarya</taxon>
        <taxon>Ascomycota</taxon>
        <taxon>Saccharomycotina</taxon>
        <taxon>Dipodascomycetes</taxon>
        <taxon>Dipodascales</taxon>
        <taxon>Dipodascaceae</taxon>
        <taxon>Geotrichum</taxon>
    </lineage>
</organism>
<feature type="compositionally biased region" description="Low complexity" evidence="6">
    <location>
        <begin position="250"/>
        <end position="259"/>
    </location>
</feature>
<evidence type="ECO:0000256" key="5">
    <source>
        <dbReference type="PROSITE-ProRule" id="PRU00723"/>
    </source>
</evidence>
<dbReference type="PANTHER" id="PTHR12547:SF18">
    <property type="entry name" value="PROTEIN TIS11"/>
    <property type="match status" value="1"/>
</dbReference>